<protein>
    <submittedName>
        <fullName evidence="1">Uncharacterized protein</fullName>
    </submittedName>
</protein>
<accession>A0A0M9WEA1</accession>
<reference evidence="1 2" key="1">
    <citation type="submission" date="2015-08" db="EMBL/GenBank/DDBJ databases">
        <title>Genome sequencing of Penicillium nordicum.</title>
        <authorList>
            <person name="Nguyen H.D."/>
            <person name="Seifert K.A."/>
        </authorList>
    </citation>
    <scope>NUCLEOTIDE SEQUENCE [LARGE SCALE GENOMIC DNA]</scope>
    <source>
        <strain evidence="1 2">DAOMC 185683</strain>
    </source>
</reference>
<comment type="caution">
    <text evidence="1">The sequence shown here is derived from an EMBL/GenBank/DDBJ whole genome shotgun (WGS) entry which is preliminary data.</text>
</comment>
<keyword evidence="2" id="KW-1185">Reference proteome</keyword>
<gene>
    <name evidence="1" type="ORF">ACN38_g7549</name>
</gene>
<dbReference type="Proteomes" id="UP000037696">
    <property type="component" value="Unassembled WGS sequence"/>
</dbReference>
<evidence type="ECO:0000313" key="1">
    <source>
        <dbReference type="EMBL" id="KOS41555.1"/>
    </source>
</evidence>
<name>A0A0M9WEA1_9EURO</name>
<dbReference type="AlphaFoldDB" id="A0A0M9WEA1"/>
<sequence>MRFCRNLLRGRLTSTYSLPCRISWDSAFLLPNTLRYLRTVYHSVRSHVWTICNISLEPMCKLRCQLSQINYDPRDRVYNQENLCCVTASGGGVGHDQADLVRIDDEHGADGEGKNVLAVQCCLQEQAVLNNLPCMHACLLQTESFVCYLLFVILYTVSA</sequence>
<proteinExistence type="predicted"/>
<dbReference type="EMBL" id="LHQQ01000128">
    <property type="protein sequence ID" value="KOS41555.1"/>
    <property type="molecule type" value="Genomic_DNA"/>
</dbReference>
<evidence type="ECO:0000313" key="2">
    <source>
        <dbReference type="Proteomes" id="UP000037696"/>
    </source>
</evidence>
<organism evidence="1 2">
    <name type="scientific">Penicillium nordicum</name>
    <dbReference type="NCBI Taxonomy" id="229535"/>
    <lineage>
        <taxon>Eukaryota</taxon>
        <taxon>Fungi</taxon>
        <taxon>Dikarya</taxon>
        <taxon>Ascomycota</taxon>
        <taxon>Pezizomycotina</taxon>
        <taxon>Eurotiomycetes</taxon>
        <taxon>Eurotiomycetidae</taxon>
        <taxon>Eurotiales</taxon>
        <taxon>Aspergillaceae</taxon>
        <taxon>Penicillium</taxon>
    </lineage>
</organism>